<keyword evidence="2" id="KW-1185">Reference proteome</keyword>
<proteinExistence type="predicted"/>
<protein>
    <recommendedName>
        <fullName evidence="3">Transposase</fullName>
    </recommendedName>
</protein>
<evidence type="ECO:0000313" key="1">
    <source>
        <dbReference type="EMBL" id="SIT08055.1"/>
    </source>
</evidence>
<gene>
    <name evidence="1" type="ORF">SAMN05421759_11454</name>
</gene>
<reference evidence="2" key="1">
    <citation type="submission" date="2017-01" db="EMBL/GenBank/DDBJ databases">
        <authorList>
            <person name="Varghese N."/>
            <person name="Submissions S."/>
        </authorList>
    </citation>
    <scope>NUCLEOTIDE SEQUENCE [LARGE SCALE GENOMIC DNA]</scope>
    <source>
        <strain evidence="2">DSM 29430</strain>
    </source>
</reference>
<accession>A0A1N7PBP3</accession>
<dbReference type="AlphaFoldDB" id="A0A1N7PBP3"/>
<organism evidence="1 2">
    <name type="scientific">Roseivivax lentus</name>
    <dbReference type="NCBI Taxonomy" id="633194"/>
    <lineage>
        <taxon>Bacteria</taxon>
        <taxon>Pseudomonadati</taxon>
        <taxon>Pseudomonadota</taxon>
        <taxon>Alphaproteobacteria</taxon>
        <taxon>Rhodobacterales</taxon>
        <taxon>Roseobacteraceae</taxon>
        <taxon>Roseivivax</taxon>
    </lineage>
</organism>
<sequence>MAKHKLFNYFKTSPKTIHLAVMTYVRLPLSLGNVEGLLHQCGANLSHEIVSVWWHRFGPSFSAKIRKRQIKRRKASR</sequence>
<dbReference type="Proteomes" id="UP000186684">
    <property type="component" value="Unassembled WGS sequence"/>
</dbReference>
<evidence type="ECO:0008006" key="3">
    <source>
        <dbReference type="Google" id="ProtNLM"/>
    </source>
</evidence>
<dbReference type="EMBL" id="FTOQ01000014">
    <property type="protein sequence ID" value="SIT08055.1"/>
    <property type="molecule type" value="Genomic_DNA"/>
</dbReference>
<evidence type="ECO:0000313" key="2">
    <source>
        <dbReference type="Proteomes" id="UP000186684"/>
    </source>
</evidence>
<name>A0A1N7PBP3_9RHOB</name>